<keyword evidence="4" id="KW-1185">Reference proteome</keyword>
<feature type="signal peptide" evidence="1">
    <location>
        <begin position="1"/>
        <end position="28"/>
    </location>
</feature>
<comment type="caution">
    <text evidence="3">The sequence shown here is derived from an EMBL/GenBank/DDBJ whole genome shotgun (WGS) entry which is preliminary data.</text>
</comment>
<sequence length="162" mass="17802">MKMKHVKAITAGLMIALGSILVSSCSKDDPQPAPERQLSPAETLASTAWETTNAKNNQGSNVPLSDANVANFVGFAYFKTNGTFTMYNLDNSPKMRGDWSVPPDGKTRTIVAKNAAGETLFTRVVEITVLTKTEFTYRIYPDNSNKSVYYDIVHTPTQHPEP</sequence>
<dbReference type="Gene3D" id="2.40.128.540">
    <property type="entry name" value="Domain of unknown function DUF4822"/>
    <property type="match status" value="1"/>
</dbReference>
<evidence type="ECO:0000259" key="2">
    <source>
        <dbReference type="Pfam" id="PF16103"/>
    </source>
</evidence>
<keyword evidence="1" id="KW-0732">Signal</keyword>
<name>A0A2P8DA30_9BACT</name>
<feature type="chain" id="PRO_5015129666" evidence="1">
    <location>
        <begin position="29"/>
        <end position="162"/>
    </location>
</feature>
<dbReference type="PROSITE" id="PS51257">
    <property type="entry name" value="PROKAR_LIPOPROTEIN"/>
    <property type="match status" value="1"/>
</dbReference>
<proteinExistence type="predicted"/>
<accession>A0A2P8DA30</accession>
<reference evidence="3 4" key="1">
    <citation type="submission" date="2018-03" db="EMBL/GenBank/DDBJ databases">
        <title>Genomic Encyclopedia of Type Strains, Phase III (KMG-III): the genomes of soil and plant-associated and newly described type strains.</title>
        <authorList>
            <person name="Whitman W."/>
        </authorList>
    </citation>
    <scope>NUCLEOTIDE SEQUENCE [LARGE SCALE GENOMIC DNA]</scope>
    <source>
        <strain evidence="3 4">CGMCC 1.12700</strain>
    </source>
</reference>
<evidence type="ECO:0000313" key="3">
    <source>
        <dbReference type="EMBL" id="PSK94080.1"/>
    </source>
</evidence>
<dbReference type="OrthoDB" id="6455006at2"/>
<dbReference type="AlphaFoldDB" id="A0A2P8DA30"/>
<dbReference type="Proteomes" id="UP000240572">
    <property type="component" value="Unassembled WGS sequence"/>
</dbReference>
<protein>
    <submittedName>
        <fullName evidence="3">Uncharacterized protein DUF4822</fullName>
    </submittedName>
</protein>
<feature type="domain" description="DUF4822" evidence="2">
    <location>
        <begin position="42"/>
        <end position="160"/>
    </location>
</feature>
<evidence type="ECO:0000256" key="1">
    <source>
        <dbReference type="SAM" id="SignalP"/>
    </source>
</evidence>
<dbReference type="RefSeq" id="WP_106520814.1">
    <property type="nucleotide sequence ID" value="NZ_PYGD01000001.1"/>
</dbReference>
<evidence type="ECO:0000313" key="4">
    <source>
        <dbReference type="Proteomes" id="UP000240572"/>
    </source>
</evidence>
<gene>
    <name evidence="3" type="ORF">B0I18_101231</name>
</gene>
<dbReference type="InterPro" id="IPR032247">
    <property type="entry name" value="DUF4822"/>
</dbReference>
<organism evidence="3 4">
    <name type="scientific">Taibaiella chishuiensis</name>
    <dbReference type="NCBI Taxonomy" id="1434707"/>
    <lineage>
        <taxon>Bacteria</taxon>
        <taxon>Pseudomonadati</taxon>
        <taxon>Bacteroidota</taxon>
        <taxon>Chitinophagia</taxon>
        <taxon>Chitinophagales</taxon>
        <taxon>Chitinophagaceae</taxon>
        <taxon>Taibaiella</taxon>
    </lineage>
</organism>
<dbReference type="EMBL" id="PYGD01000001">
    <property type="protein sequence ID" value="PSK94080.1"/>
    <property type="molecule type" value="Genomic_DNA"/>
</dbReference>
<dbReference type="Pfam" id="PF16103">
    <property type="entry name" value="DUF4822"/>
    <property type="match status" value="1"/>
</dbReference>